<keyword evidence="2" id="KW-1185">Reference proteome</keyword>
<protein>
    <submittedName>
        <fullName evidence="1">Uncharacterized protein</fullName>
    </submittedName>
</protein>
<organism evidence="1 2">
    <name type="scientific">Paralvinella palmiformis</name>
    <dbReference type="NCBI Taxonomy" id="53620"/>
    <lineage>
        <taxon>Eukaryota</taxon>
        <taxon>Metazoa</taxon>
        <taxon>Spiralia</taxon>
        <taxon>Lophotrochozoa</taxon>
        <taxon>Annelida</taxon>
        <taxon>Polychaeta</taxon>
        <taxon>Sedentaria</taxon>
        <taxon>Canalipalpata</taxon>
        <taxon>Terebellida</taxon>
        <taxon>Terebelliformia</taxon>
        <taxon>Alvinellidae</taxon>
        <taxon>Paralvinella</taxon>
    </lineage>
</organism>
<accession>A0AAD9IXJ3</accession>
<evidence type="ECO:0000313" key="1">
    <source>
        <dbReference type="EMBL" id="KAK2142801.1"/>
    </source>
</evidence>
<dbReference type="EMBL" id="JAODUP010000912">
    <property type="protein sequence ID" value="KAK2142801.1"/>
    <property type="molecule type" value="Genomic_DNA"/>
</dbReference>
<comment type="caution">
    <text evidence="1">The sequence shown here is derived from an EMBL/GenBank/DDBJ whole genome shotgun (WGS) entry which is preliminary data.</text>
</comment>
<proteinExistence type="predicted"/>
<dbReference type="Proteomes" id="UP001208570">
    <property type="component" value="Unassembled WGS sequence"/>
</dbReference>
<evidence type="ECO:0000313" key="2">
    <source>
        <dbReference type="Proteomes" id="UP001208570"/>
    </source>
</evidence>
<name>A0AAD9IXJ3_9ANNE</name>
<reference evidence="1" key="1">
    <citation type="journal article" date="2023" name="Mol. Biol. Evol.">
        <title>Third-Generation Sequencing Reveals the Adaptive Role of the Epigenome in Three Deep-Sea Polychaetes.</title>
        <authorList>
            <person name="Perez M."/>
            <person name="Aroh O."/>
            <person name="Sun Y."/>
            <person name="Lan Y."/>
            <person name="Juniper S.K."/>
            <person name="Young C.R."/>
            <person name="Angers B."/>
            <person name="Qian P.Y."/>
        </authorList>
    </citation>
    <scope>NUCLEOTIDE SEQUENCE</scope>
    <source>
        <strain evidence="1">P08H-3</strain>
    </source>
</reference>
<sequence length="111" mass="13143">MMERQTILEVWYVIQFVPRQWKSQTMEIPGKFAAILFIFQKNARTVFMEYLIVFPPFCEACLQHLLDDGKANNPRSLVCYSICAQTMEIPGKFATILFIFQKMQERYSWST</sequence>
<gene>
    <name evidence="1" type="ORF">LSH36_912g01000</name>
</gene>
<dbReference type="AlphaFoldDB" id="A0AAD9IXJ3"/>